<proteinExistence type="predicted"/>
<dbReference type="EMBL" id="BAAABV010000018">
    <property type="protein sequence ID" value="GAA0297181.1"/>
    <property type="molecule type" value="Genomic_DNA"/>
</dbReference>
<comment type="caution">
    <text evidence="2">The sequence shown here is derived from an EMBL/GenBank/DDBJ whole genome shotgun (WGS) entry which is preliminary data.</text>
</comment>
<accession>A0ABN0VFT4</accession>
<protein>
    <submittedName>
        <fullName evidence="2">DUF1772 domain-containing protein</fullName>
    </submittedName>
</protein>
<keyword evidence="1" id="KW-0472">Membrane</keyword>
<dbReference type="InterPro" id="IPR013901">
    <property type="entry name" value="Anthrone_oxy"/>
</dbReference>
<keyword evidence="3" id="KW-1185">Reference proteome</keyword>
<dbReference type="Proteomes" id="UP001501867">
    <property type="component" value="Unassembled WGS sequence"/>
</dbReference>
<dbReference type="Pfam" id="PF08592">
    <property type="entry name" value="Anthrone_oxy"/>
    <property type="match status" value="1"/>
</dbReference>
<dbReference type="RefSeq" id="WP_344161036.1">
    <property type="nucleotide sequence ID" value="NZ_BAAABV010000018.1"/>
</dbReference>
<keyword evidence="1" id="KW-1133">Transmembrane helix</keyword>
<organism evidence="2 3">
    <name type="scientific">Streptomyces polychromogenes</name>
    <dbReference type="NCBI Taxonomy" id="67342"/>
    <lineage>
        <taxon>Bacteria</taxon>
        <taxon>Bacillati</taxon>
        <taxon>Actinomycetota</taxon>
        <taxon>Actinomycetes</taxon>
        <taxon>Kitasatosporales</taxon>
        <taxon>Streptomycetaceae</taxon>
        <taxon>Streptomyces</taxon>
    </lineage>
</organism>
<reference evidence="2 3" key="1">
    <citation type="journal article" date="2019" name="Int. J. Syst. Evol. Microbiol.">
        <title>The Global Catalogue of Microorganisms (GCM) 10K type strain sequencing project: providing services to taxonomists for standard genome sequencing and annotation.</title>
        <authorList>
            <consortium name="The Broad Institute Genomics Platform"/>
            <consortium name="The Broad Institute Genome Sequencing Center for Infectious Disease"/>
            <person name="Wu L."/>
            <person name="Ma J."/>
        </authorList>
    </citation>
    <scope>NUCLEOTIDE SEQUENCE [LARGE SCALE GENOMIC DNA]</scope>
    <source>
        <strain evidence="2 3">JCM 4505</strain>
    </source>
</reference>
<evidence type="ECO:0000313" key="2">
    <source>
        <dbReference type="EMBL" id="GAA0297181.1"/>
    </source>
</evidence>
<feature type="transmembrane region" description="Helical" evidence="1">
    <location>
        <begin position="79"/>
        <end position="97"/>
    </location>
</feature>
<feature type="transmembrane region" description="Helical" evidence="1">
    <location>
        <begin position="53"/>
        <end position="72"/>
    </location>
</feature>
<name>A0ABN0VFT4_9ACTN</name>
<keyword evidence="1" id="KW-0812">Transmembrane</keyword>
<sequence>MFPALITVLLVCTGVAAGDMFCTAVGLAPLMRVQSYREYVSTVRFLQPRYDPAMPVINSTALLAGAVACVWAPSALARGLLAGAAVLVVSVIAVSVAKAVPINRFVLGLDPQAEPADWPAVDPRAAWRCWHLVRTAAMTGALALDAGAVASLL</sequence>
<evidence type="ECO:0000313" key="3">
    <source>
        <dbReference type="Proteomes" id="UP001501867"/>
    </source>
</evidence>
<evidence type="ECO:0000256" key="1">
    <source>
        <dbReference type="SAM" id="Phobius"/>
    </source>
</evidence>
<gene>
    <name evidence="2" type="ORF">GCM10010302_39800</name>
</gene>